<gene>
    <name evidence="1" type="ORF">J8N05_07470</name>
</gene>
<dbReference type="EMBL" id="JAGPYQ010000001">
    <property type="protein sequence ID" value="MBQ0848051.1"/>
    <property type="molecule type" value="Genomic_DNA"/>
</dbReference>
<evidence type="ECO:0000313" key="1">
    <source>
        <dbReference type="EMBL" id="MBQ0848051.1"/>
    </source>
</evidence>
<dbReference type="AlphaFoldDB" id="A0A941B5B9"/>
<comment type="caution">
    <text evidence="1">The sequence shown here is derived from an EMBL/GenBank/DDBJ whole genome shotgun (WGS) entry which is preliminary data.</text>
</comment>
<evidence type="ECO:0000313" key="2">
    <source>
        <dbReference type="Proteomes" id="UP000677413"/>
    </source>
</evidence>
<proteinExistence type="predicted"/>
<reference evidence="1 2" key="1">
    <citation type="submission" date="2021-04" db="EMBL/GenBank/DDBJ databases">
        <authorList>
            <person name="Tang X."/>
            <person name="Zhou X."/>
            <person name="Chen X."/>
            <person name="Cernava T."/>
            <person name="Zhang C."/>
        </authorList>
    </citation>
    <scope>NUCLEOTIDE SEQUENCE [LARGE SCALE GENOMIC DNA]</scope>
    <source>
        <strain evidence="1 2">BH-SS-21</strain>
    </source>
</reference>
<sequence>MSGDQAGAVWIASLVRRWPDLIDELSPAGRDALRERHGGGPVGGTTAPVRLHVSDAVRDITDGVVELEEAVRERLGLRPVSPAPVPVRLRRIAGLLDRIAADPLLAPHVEDETRRMAARCARALGDPEQLVRLPGRCPVCDCVSLRALPERAEIRCVNPACGRVLGAEHS</sequence>
<name>A0A941B5B9_9ACTN</name>
<protein>
    <submittedName>
        <fullName evidence="1">Uncharacterized protein</fullName>
    </submittedName>
</protein>
<dbReference type="RefSeq" id="WP_210881663.1">
    <property type="nucleotide sequence ID" value="NZ_JAGPYQ010000001.1"/>
</dbReference>
<accession>A0A941B5B9</accession>
<organism evidence="1 2">
    <name type="scientific">Streptomyces liliiviolaceus</name>
    <dbReference type="NCBI Taxonomy" id="2823109"/>
    <lineage>
        <taxon>Bacteria</taxon>
        <taxon>Bacillati</taxon>
        <taxon>Actinomycetota</taxon>
        <taxon>Actinomycetes</taxon>
        <taxon>Kitasatosporales</taxon>
        <taxon>Streptomycetaceae</taxon>
        <taxon>Streptomyces</taxon>
    </lineage>
</organism>
<dbReference type="Proteomes" id="UP000677413">
    <property type="component" value="Unassembled WGS sequence"/>
</dbReference>
<keyword evidence="2" id="KW-1185">Reference proteome</keyword>